<dbReference type="PRINTS" id="PR00412">
    <property type="entry name" value="EPOXHYDRLASE"/>
</dbReference>
<dbReference type="InterPro" id="IPR029058">
    <property type="entry name" value="AB_hydrolase_fold"/>
</dbReference>
<accession>A0A7Y0L2N2</accession>
<dbReference type="RefSeq" id="WP_169097840.1">
    <property type="nucleotide sequence ID" value="NZ_JABBVZ010000015.1"/>
</dbReference>
<dbReference type="InterPro" id="IPR000639">
    <property type="entry name" value="Epox_hydrolase-like"/>
</dbReference>
<name>A0A7Y0L2N2_9FIRM</name>
<evidence type="ECO:0000313" key="3">
    <source>
        <dbReference type="EMBL" id="NMP21958.1"/>
    </source>
</evidence>
<dbReference type="Proteomes" id="UP000533476">
    <property type="component" value="Unassembled WGS sequence"/>
</dbReference>
<evidence type="ECO:0000313" key="4">
    <source>
        <dbReference type="Proteomes" id="UP000533476"/>
    </source>
</evidence>
<reference evidence="3 4" key="1">
    <citation type="submission" date="2020-04" db="EMBL/GenBank/DDBJ databases">
        <authorList>
            <person name="Zhang R."/>
            <person name="Schippers A."/>
        </authorList>
    </citation>
    <scope>NUCLEOTIDE SEQUENCE [LARGE SCALE GENOMIC DNA]</scope>
    <source>
        <strain evidence="3 4">DSM 109850</strain>
    </source>
</reference>
<dbReference type="GO" id="GO:0016020">
    <property type="term" value="C:membrane"/>
    <property type="evidence" value="ECO:0007669"/>
    <property type="project" value="TreeGrafter"/>
</dbReference>
<dbReference type="PANTHER" id="PTHR43798:SF31">
    <property type="entry name" value="AB HYDROLASE SUPERFAMILY PROTEIN YCLE"/>
    <property type="match status" value="1"/>
</dbReference>
<sequence>MRLALNGSQSLWYDLHGNGEAVILLHSALGDHRQWDPQMEALTRHFRVVRFDARGYGQSADPEEAIDPTDDLITLMNELGLKKAHLVGSSMGGTTALHAALVHPDRVDRLVLLGSGILGFEPENLASDVPETIEQAYVSALESRDIEALIAVAEQIWLQGIHGRPESVPEKARALFETMNQERLRLHPPDGPEYRPGNDVDQLNRLAAPLLIVIGEWDTAYCRQAAATLAERVSHQIVRLPETAHFPNLTQAETVNRLLLEFLSGQGV</sequence>
<comment type="caution">
    <text evidence="3">The sequence shown here is derived from an EMBL/GenBank/DDBJ whole genome shotgun (WGS) entry which is preliminary data.</text>
</comment>
<dbReference type="Pfam" id="PF00561">
    <property type="entry name" value="Abhydrolase_1"/>
    <property type="match status" value="1"/>
</dbReference>
<gene>
    <name evidence="3" type="ORF">HIJ39_06280</name>
</gene>
<organism evidence="3 4">
    <name type="scientific">Sulfobacillus harzensis</name>
    <dbReference type="NCBI Taxonomy" id="2729629"/>
    <lineage>
        <taxon>Bacteria</taxon>
        <taxon>Bacillati</taxon>
        <taxon>Bacillota</taxon>
        <taxon>Clostridia</taxon>
        <taxon>Eubacteriales</taxon>
        <taxon>Clostridiales Family XVII. Incertae Sedis</taxon>
        <taxon>Sulfobacillus</taxon>
    </lineage>
</organism>
<dbReference type="PRINTS" id="PR00111">
    <property type="entry name" value="ABHYDROLASE"/>
</dbReference>
<keyword evidence="4" id="KW-1185">Reference proteome</keyword>
<dbReference type="InterPro" id="IPR000073">
    <property type="entry name" value="AB_hydrolase_1"/>
</dbReference>
<dbReference type="PANTHER" id="PTHR43798">
    <property type="entry name" value="MONOACYLGLYCEROL LIPASE"/>
    <property type="match status" value="1"/>
</dbReference>
<dbReference type="AlphaFoldDB" id="A0A7Y0L2N2"/>
<dbReference type="SUPFAM" id="SSF53474">
    <property type="entry name" value="alpha/beta-Hydrolases"/>
    <property type="match status" value="1"/>
</dbReference>
<dbReference type="GO" id="GO:0016787">
    <property type="term" value="F:hydrolase activity"/>
    <property type="evidence" value="ECO:0007669"/>
    <property type="project" value="UniProtKB-KW"/>
</dbReference>
<dbReference type="InterPro" id="IPR050266">
    <property type="entry name" value="AB_hydrolase_sf"/>
</dbReference>
<evidence type="ECO:0000259" key="2">
    <source>
        <dbReference type="Pfam" id="PF00561"/>
    </source>
</evidence>
<protein>
    <submittedName>
        <fullName evidence="3">Alpha/beta hydrolase</fullName>
    </submittedName>
</protein>
<keyword evidence="1 3" id="KW-0378">Hydrolase</keyword>
<proteinExistence type="predicted"/>
<dbReference type="EMBL" id="JABBVZ010000015">
    <property type="protein sequence ID" value="NMP21958.1"/>
    <property type="molecule type" value="Genomic_DNA"/>
</dbReference>
<evidence type="ECO:0000256" key="1">
    <source>
        <dbReference type="ARBA" id="ARBA00022801"/>
    </source>
</evidence>
<feature type="domain" description="AB hydrolase-1" evidence="2">
    <location>
        <begin position="21"/>
        <end position="249"/>
    </location>
</feature>
<dbReference type="Gene3D" id="3.40.50.1820">
    <property type="entry name" value="alpha/beta hydrolase"/>
    <property type="match status" value="1"/>
</dbReference>